<feature type="signal peptide" evidence="1">
    <location>
        <begin position="1"/>
        <end position="24"/>
    </location>
</feature>
<evidence type="ECO:0000313" key="2">
    <source>
        <dbReference type="EMBL" id="MBB5218170.1"/>
    </source>
</evidence>
<dbReference type="EMBL" id="JACHFR010000001">
    <property type="protein sequence ID" value="MBB5218170.1"/>
    <property type="molecule type" value="Genomic_DNA"/>
</dbReference>
<dbReference type="EMBL" id="CP031517">
    <property type="protein sequence ID" value="QOS40125.1"/>
    <property type="molecule type" value="Genomic_DNA"/>
</dbReference>
<dbReference type="KEGG" id="trc:DYE49_06500"/>
<proteinExistence type="predicted"/>
<organism evidence="2 4">
    <name type="scientific">Treponema rectale</name>
    <dbReference type="NCBI Taxonomy" id="744512"/>
    <lineage>
        <taxon>Bacteria</taxon>
        <taxon>Pseudomonadati</taxon>
        <taxon>Spirochaetota</taxon>
        <taxon>Spirochaetia</taxon>
        <taxon>Spirochaetales</taxon>
        <taxon>Treponemataceae</taxon>
        <taxon>Treponema</taxon>
    </lineage>
</organism>
<evidence type="ECO:0008006" key="6">
    <source>
        <dbReference type="Google" id="ProtNLM"/>
    </source>
</evidence>
<evidence type="ECO:0000313" key="5">
    <source>
        <dbReference type="Proteomes" id="UP000593591"/>
    </source>
</evidence>
<evidence type="ECO:0000256" key="1">
    <source>
        <dbReference type="SAM" id="SignalP"/>
    </source>
</evidence>
<feature type="chain" id="PRO_5036240789" description="DKNYY family protein" evidence="1">
    <location>
        <begin position="25"/>
        <end position="310"/>
    </location>
</feature>
<dbReference type="RefSeq" id="WP_184651599.1">
    <property type="nucleotide sequence ID" value="NZ_JACHFR010000001.1"/>
</dbReference>
<keyword evidence="4" id="KW-1185">Reference proteome</keyword>
<dbReference type="Proteomes" id="UP000578697">
    <property type="component" value="Unassembled WGS sequence"/>
</dbReference>
<gene>
    <name evidence="3" type="ORF">DYE49_06500</name>
    <name evidence="2" type="ORF">HNP77_000514</name>
</gene>
<keyword evidence="1" id="KW-0732">Signal</keyword>
<reference evidence="3 5" key="1">
    <citation type="submission" date="2018-08" db="EMBL/GenBank/DDBJ databases">
        <title>The first complete genome of Treponema rectale (CHPAT), a commensal spirochete of the bovine rectum.</title>
        <authorList>
            <person name="Staton G.J."/>
            <person name="Clegg S.R."/>
            <person name="Carter S.D."/>
            <person name="Radford A.D."/>
            <person name="Darby A."/>
            <person name="Hall N."/>
            <person name="Birtles R.J."/>
            <person name="Evans N.J."/>
        </authorList>
    </citation>
    <scope>NUCLEOTIDE SEQUENCE [LARGE SCALE GENOMIC DNA]</scope>
    <source>
        <strain evidence="3 5">CHPA</strain>
    </source>
</reference>
<dbReference type="AlphaFoldDB" id="A0A840SBS9"/>
<sequence length="310" mass="36868">MKLYIAILNSFILSLLFSGQHVYADSLDIRSVRKFSQDDFFCFETGKFDEEKLFLSGPGGMYFVGEDVFHLYSKKCGEDRYFKITDFENSYVEIYKSADTDFRTTRGYYKNEYFLNRDIIKDIKPEDKYLFENLHTESNRYVSFTDDCKGLVYYFFIAFFPDESNAERFDEEKSRGVLIIEDIFSGNYAYRVFSFNSELFNKEIFSENTKFLLEARPSCAANTNGDFYFFNLGLTENEKYYELFVLKNTWWQELNVKERNIRYITERFDWENIVYEKDTPVEIISCSGKECFVKFPDGNRVNLLTEKLSS</sequence>
<dbReference type="Proteomes" id="UP000593591">
    <property type="component" value="Chromosome"/>
</dbReference>
<name>A0A840SBS9_9SPIR</name>
<evidence type="ECO:0000313" key="3">
    <source>
        <dbReference type="EMBL" id="QOS40125.1"/>
    </source>
</evidence>
<protein>
    <recommendedName>
        <fullName evidence="6">DKNYY family protein</fullName>
    </recommendedName>
</protein>
<reference evidence="2 4" key="2">
    <citation type="submission" date="2020-08" db="EMBL/GenBank/DDBJ databases">
        <title>Genomic Encyclopedia of Type Strains, Phase IV (KMG-IV): sequencing the most valuable type-strain genomes for metagenomic binning, comparative biology and taxonomic classification.</title>
        <authorList>
            <person name="Goeker M."/>
        </authorList>
    </citation>
    <scope>NUCLEOTIDE SEQUENCE [LARGE SCALE GENOMIC DNA]</scope>
    <source>
        <strain evidence="2 4">DSM 103679</strain>
    </source>
</reference>
<accession>A0A840SBS9</accession>
<evidence type="ECO:0000313" key="4">
    <source>
        <dbReference type="Proteomes" id="UP000578697"/>
    </source>
</evidence>